<dbReference type="GO" id="GO:0003677">
    <property type="term" value="F:DNA binding"/>
    <property type="evidence" value="ECO:0007669"/>
    <property type="project" value="InterPro"/>
</dbReference>
<evidence type="ECO:0000313" key="3">
    <source>
        <dbReference type="Proteomes" id="UP000474175"/>
    </source>
</evidence>
<protein>
    <submittedName>
        <fullName evidence="2">LytTR family transcriptional regulator</fullName>
    </submittedName>
</protein>
<accession>A0A6L9LAM6</accession>
<evidence type="ECO:0000259" key="1">
    <source>
        <dbReference type="PROSITE" id="PS50930"/>
    </source>
</evidence>
<dbReference type="Pfam" id="PF04397">
    <property type="entry name" value="LytTR"/>
    <property type="match status" value="1"/>
</dbReference>
<dbReference type="RefSeq" id="WP_163953150.1">
    <property type="nucleotide sequence ID" value="NZ_JAAFZH010000012.1"/>
</dbReference>
<dbReference type="Proteomes" id="UP000474175">
    <property type="component" value="Unassembled WGS sequence"/>
</dbReference>
<dbReference type="PROSITE" id="PS50930">
    <property type="entry name" value="HTH_LYTTR"/>
    <property type="match status" value="1"/>
</dbReference>
<proteinExistence type="predicted"/>
<keyword evidence="3" id="KW-1185">Reference proteome</keyword>
<gene>
    <name evidence="2" type="ORF">GK108_21965</name>
</gene>
<dbReference type="SMART" id="SM00850">
    <property type="entry name" value="LytTR"/>
    <property type="match status" value="1"/>
</dbReference>
<dbReference type="Gene3D" id="2.40.50.1020">
    <property type="entry name" value="LytTr DNA-binding domain"/>
    <property type="match status" value="1"/>
</dbReference>
<name>A0A6L9LAM6_9BACT</name>
<comment type="caution">
    <text evidence="2">The sequence shown here is derived from an EMBL/GenBank/DDBJ whole genome shotgun (WGS) entry which is preliminary data.</text>
</comment>
<dbReference type="InterPro" id="IPR007492">
    <property type="entry name" value="LytTR_DNA-bd_dom"/>
</dbReference>
<dbReference type="EMBL" id="JAAFZH010000012">
    <property type="protein sequence ID" value="NDU97566.1"/>
    <property type="molecule type" value="Genomic_DNA"/>
</dbReference>
<feature type="domain" description="HTH LytTR-type" evidence="1">
    <location>
        <begin position="1"/>
        <end position="107"/>
    </location>
</feature>
<reference evidence="2 3" key="1">
    <citation type="submission" date="2020-02" db="EMBL/GenBank/DDBJ databases">
        <title>Draft genome sequence of two Spirosoma agri KCTC 52727 and Spirosoma terrae KCTC 52035.</title>
        <authorList>
            <person name="Rojas J."/>
            <person name="Ambika Manirajan B."/>
            <person name="Suarez C."/>
            <person name="Ratering S."/>
            <person name="Schnell S."/>
        </authorList>
    </citation>
    <scope>NUCLEOTIDE SEQUENCE [LARGE SCALE GENOMIC DNA]</scope>
    <source>
        <strain evidence="2 3">KCTC 52035</strain>
    </source>
</reference>
<sequence length="115" mass="13364">MIANPGAGVRHRFEPDRVIAITADANYSFVHLLSGQRLHMSRTLGWFNQRWPVFLRIHKHTLINPVHVREYSLKMGRHPMGYVIMTNNLRLDVSRRNIKQVRTYLEQSGTNSSPS</sequence>
<organism evidence="2 3">
    <name type="scientific">Spirosoma terrae</name>
    <dbReference type="NCBI Taxonomy" id="1968276"/>
    <lineage>
        <taxon>Bacteria</taxon>
        <taxon>Pseudomonadati</taxon>
        <taxon>Bacteroidota</taxon>
        <taxon>Cytophagia</taxon>
        <taxon>Cytophagales</taxon>
        <taxon>Cytophagaceae</taxon>
        <taxon>Spirosoma</taxon>
    </lineage>
</organism>
<evidence type="ECO:0000313" key="2">
    <source>
        <dbReference type="EMBL" id="NDU97566.1"/>
    </source>
</evidence>
<dbReference type="AlphaFoldDB" id="A0A6L9LAM6"/>